<dbReference type="GO" id="GO:0006950">
    <property type="term" value="P:response to stress"/>
    <property type="evidence" value="ECO:0007669"/>
    <property type="project" value="TreeGrafter"/>
</dbReference>
<dbReference type="PANTHER" id="PTHR33164:SF95">
    <property type="entry name" value="TRANSCRIPTIONAL REGULATOR"/>
    <property type="match status" value="1"/>
</dbReference>
<gene>
    <name evidence="5" type="ORF">CH339_15480</name>
</gene>
<organism evidence="5 6">
    <name type="scientific">Rhodobium orientis</name>
    <dbReference type="NCBI Taxonomy" id="34017"/>
    <lineage>
        <taxon>Bacteria</taxon>
        <taxon>Pseudomonadati</taxon>
        <taxon>Pseudomonadota</taxon>
        <taxon>Alphaproteobacteria</taxon>
        <taxon>Hyphomicrobiales</taxon>
        <taxon>Rhodobiaceae</taxon>
        <taxon>Rhodobium</taxon>
    </lineage>
</organism>
<dbReference type="PRINTS" id="PR00598">
    <property type="entry name" value="HTHMARR"/>
</dbReference>
<dbReference type="PROSITE" id="PS50995">
    <property type="entry name" value="HTH_MARR_2"/>
    <property type="match status" value="1"/>
</dbReference>
<evidence type="ECO:0000256" key="2">
    <source>
        <dbReference type="ARBA" id="ARBA00023125"/>
    </source>
</evidence>
<dbReference type="InterPro" id="IPR036390">
    <property type="entry name" value="WH_DNA-bd_sf"/>
</dbReference>
<dbReference type="RefSeq" id="WP_111435288.1">
    <property type="nucleotide sequence ID" value="NZ_JACIGG010000011.1"/>
</dbReference>
<name>A0A327JJL8_9HYPH</name>
<keyword evidence="1" id="KW-0805">Transcription regulation</keyword>
<dbReference type="Gene3D" id="1.10.10.10">
    <property type="entry name" value="Winged helix-like DNA-binding domain superfamily/Winged helix DNA-binding domain"/>
    <property type="match status" value="1"/>
</dbReference>
<keyword evidence="3" id="KW-0804">Transcription</keyword>
<dbReference type="Pfam" id="PF01047">
    <property type="entry name" value="MarR"/>
    <property type="match status" value="1"/>
</dbReference>
<dbReference type="GO" id="GO:0003700">
    <property type="term" value="F:DNA-binding transcription factor activity"/>
    <property type="evidence" value="ECO:0007669"/>
    <property type="project" value="InterPro"/>
</dbReference>
<dbReference type="PANTHER" id="PTHR33164">
    <property type="entry name" value="TRANSCRIPTIONAL REGULATOR, MARR FAMILY"/>
    <property type="match status" value="1"/>
</dbReference>
<dbReference type="AlphaFoldDB" id="A0A327JJL8"/>
<protein>
    <submittedName>
        <fullName evidence="5">Transcriptional regulator</fullName>
    </submittedName>
</protein>
<dbReference type="EMBL" id="NPEV01000036">
    <property type="protein sequence ID" value="RAI26065.1"/>
    <property type="molecule type" value="Genomic_DNA"/>
</dbReference>
<dbReference type="PROSITE" id="PS01117">
    <property type="entry name" value="HTH_MARR_1"/>
    <property type="match status" value="1"/>
</dbReference>
<dbReference type="OrthoDB" id="7349109at2"/>
<proteinExistence type="predicted"/>
<evidence type="ECO:0000313" key="5">
    <source>
        <dbReference type="EMBL" id="RAI26065.1"/>
    </source>
</evidence>
<dbReference type="InterPro" id="IPR039422">
    <property type="entry name" value="MarR/SlyA-like"/>
</dbReference>
<dbReference type="SUPFAM" id="SSF46785">
    <property type="entry name" value="Winged helix' DNA-binding domain"/>
    <property type="match status" value="1"/>
</dbReference>
<dbReference type="GO" id="GO:0003677">
    <property type="term" value="F:DNA binding"/>
    <property type="evidence" value="ECO:0007669"/>
    <property type="project" value="UniProtKB-KW"/>
</dbReference>
<dbReference type="InterPro" id="IPR036388">
    <property type="entry name" value="WH-like_DNA-bd_sf"/>
</dbReference>
<evidence type="ECO:0000256" key="3">
    <source>
        <dbReference type="ARBA" id="ARBA00023163"/>
    </source>
</evidence>
<accession>A0A327JJL8</accession>
<dbReference type="InterPro" id="IPR000835">
    <property type="entry name" value="HTH_MarR-typ"/>
</dbReference>
<comment type="caution">
    <text evidence="5">The sequence shown here is derived from an EMBL/GenBank/DDBJ whole genome shotgun (WGS) entry which is preliminary data.</text>
</comment>
<dbReference type="InterPro" id="IPR023187">
    <property type="entry name" value="Tscrpt_reg_MarR-type_CS"/>
</dbReference>
<dbReference type="SMART" id="SM00347">
    <property type="entry name" value="HTH_MARR"/>
    <property type="match status" value="1"/>
</dbReference>
<feature type="domain" description="HTH marR-type" evidence="4">
    <location>
        <begin position="1"/>
        <end position="139"/>
    </location>
</feature>
<dbReference type="FunFam" id="1.10.10.10:FF:000576">
    <property type="entry name" value="Transcriptional regulator HosA"/>
    <property type="match status" value="1"/>
</dbReference>
<sequence>MRDVDEMPGHLVRRFQQVAVAVFQAEVGAAGSDLTPVQFAALAAAQSAPGIDQKTLAGLIAYDRTTITGVVDRLVYKGFLERRASAKDRRAHELHVTAEGDAVLKQIAPAVEAAQTVMLRGLSEDEAGEFLRLLKKAVDAVNDLSRAPMRASRTGEDAGK</sequence>
<evidence type="ECO:0000256" key="1">
    <source>
        <dbReference type="ARBA" id="ARBA00023015"/>
    </source>
</evidence>
<evidence type="ECO:0000313" key="6">
    <source>
        <dbReference type="Proteomes" id="UP000249299"/>
    </source>
</evidence>
<reference evidence="5 6" key="1">
    <citation type="submission" date="2017-07" db="EMBL/GenBank/DDBJ databases">
        <title>Draft Genome Sequences of Select Purple Nonsulfur Bacteria.</title>
        <authorList>
            <person name="Lasarre B."/>
            <person name="Mckinlay J.B."/>
        </authorList>
    </citation>
    <scope>NUCLEOTIDE SEQUENCE [LARGE SCALE GENOMIC DNA]</scope>
    <source>
        <strain evidence="5 6">DSM 11290</strain>
    </source>
</reference>
<keyword evidence="2" id="KW-0238">DNA-binding</keyword>
<keyword evidence="6" id="KW-1185">Reference proteome</keyword>
<dbReference type="Proteomes" id="UP000249299">
    <property type="component" value="Unassembled WGS sequence"/>
</dbReference>
<evidence type="ECO:0000259" key="4">
    <source>
        <dbReference type="PROSITE" id="PS50995"/>
    </source>
</evidence>